<sequence>MADAVYQALDRMLPALEDLQIRGLFTAEEVRAIAGKRRDFEFLLRRRTARKNDFLRYITHELNLEELRRLRKHKAGLVKTSLSDHAGRGLIHFIFERALRKFRGDLELWLQYLDYCESTGSHKAHSRALAQALQLFPRTAGLWIRAASYEFFERASPPAARVLMQRGLRLNASDSALLWTQYFKLEVLYVMKLKGRRTALGLEGEERDEKGEEGGGKEGVQLPLLEGEEGGVEEMREEGTEEDPRDRSVRAVLAGAVPRVVYLAAIKARPRDLDMRLSFLRALEEAETLEGGRAGAESGQTWGPLVEEVLQGVEEAFGAADAAWARARHVLAGVGGLRGVDEMTRKRRKNAGKEGARSPALGGSARKRGRWSSLSLPSGGESEAVEAWKESLRDGPRRCLQALETGLGRVADIKEGKEAEKMWHYYLRGLCELLQAPASVLRVAFPQAQAALSANQGASLPVPAMYLRWAALWVPATVLSSQTEGEGQGEGWKEEGGRTDVGEARRILARGVEGHQDNARLWEARLRAEAWGQGGRVEEVFGMAQRALGPTAGIDGREEKEEGGGEARRYAVAGCWYVYLEWLVQQGETEREKAGEGGDTDSSSDEEDEDEEEGGATMEANSRKVEKALEQALISTRGLGRVAICELWHRYTGLTGLQRALSAMGEGGIEEGEAMAALCQRAMRGDRSGLTVAWFEAALAFCGRVRAQQAAALWDEYEAFERAQGRHRAANNVRWRRAKAMGEE</sequence>
<accession>A0A4D9DAS7</accession>
<dbReference type="SUPFAM" id="SSF48452">
    <property type="entry name" value="TPR-like"/>
    <property type="match status" value="1"/>
</dbReference>
<keyword evidence="4" id="KW-0677">Repeat</keyword>
<keyword evidence="3" id="KW-0698">rRNA processing</keyword>
<keyword evidence="5" id="KW-0539">Nucleus</keyword>
<dbReference type="SMART" id="SM00386">
    <property type="entry name" value="HAT"/>
    <property type="match status" value="4"/>
</dbReference>
<feature type="region of interest" description="Disordered" evidence="6">
    <location>
        <begin position="204"/>
        <end position="247"/>
    </location>
</feature>
<evidence type="ECO:0000256" key="6">
    <source>
        <dbReference type="SAM" id="MobiDB-lite"/>
    </source>
</evidence>
<dbReference type="InterPro" id="IPR013949">
    <property type="entry name" value="Utp6"/>
</dbReference>
<dbReference type="GO" id="GO:0032040">
    <property type="term" value="C:small-subunit processome"/>
    <property type="evidence" value="ECO:0007669"/>
    <property type="project" value="TreeGrafter"/>
</dbReference>
<dbReference type="InterPro" id="IPR055347">
    <property type="entry name" value="UTP6_N"/>
</dbReference>
<evidence type="ECO:0000256" key="1">
    <source>
        <dbReference type="ARBA" id="ARBA00004604"/>
    </source>
</evidence>
<dbReference type="GO" id="GO:0000462">
    <property type="term" value="P:maturation of SSU-rRNA from tricistronic rRNA transcript (SSU-rRNA, 5.8S rRNA, LSU-rRNA)"/>
    <property type="evidence" value="ECO:0007669"/>
    <property type="project" value="InterPro"/>
</dbReference>
<dbReference type="PANTHER" id="PTHR23271:SF1">
    <property type="entry name" value="U3 SMALL NUCLEOLAR RNA-ASSOCIATED PROTEIN 6 HOMOLOG"/>
    <property type="match status" value="1"/>
</dbReference>
<dbReference type="Proteomes" id="UP000355283">
    <property type="component" value="Unassembled WGS sequence"/>
</dbReference>
<dbReference type="InterPro" id="IPR011990">
    <property type="entry name" value="TPR-like_helical_dom_sf"/>
</dbReference>
<feature type="region of interest" description="Disordered" evidence="6">
    <location>
        <begin position="589"/>
        <end position="622"/>
    </location>
</feature>
<feature type="compositionally biased region" description="Acidic residues" evidence="6">
    <location>
        <begin position="598"/>
        <end position="614"/>
    </location>
</feature>
<dbReference type="GO" id="GO:0034388">
    <property type="term" value="C:Pwp2p-containing subcomplex of 90S preribosome"/>
    <property type="evidence" value="ECO:0007669"/>
    <property type="project" value="TreeGrafter"/>
</dbReference>
<evidence type="ECO:0000256" key="3">
    <source>
        <dbReference type="ARBA" id="ARBA00022552"/>
    </source>
</evidence>
<dbReference type="InterPro" id="IPR003107">
    <property type="entry name" value="HAT"/>
</dbReference>
<reference evidence="8 9" key="1">
    <citation type="submission" date="2019-01" db="EMBL/GenBank/DDBJ databases">
        <title>Nuclear Genome Assembly of the Microalgal Biofuel strain Nannochloropsis salina CCMP1776.</title>
        <authorList>
            <person name="Hovde B."/>
        </authorList>
    </citation>
    <scope>NUCLEOTIDE SEQUENCE [LARGE SCALE GENOMIC DNA]</scope>
    <source>
        <strain evidence="8 9">CCMP1776</strain>
    </source>
</reference>
<protein>
    <recommendedName>
        <fullName evidence="7">U3 small nucleolar RNA-associated protein 6 N-terminal domain-containing protein</fullName>
    </recommendedName>
</protein>
<feature type="domain" description="U3 small nucleolar RNA-associated protein 6 N-terminal" evidence="7">
    <location>
        <begin position="9"/>
        <end position="84"/>
    </location>
</feature>
<dbReference type="Gene3D" id="1.25.40.10">
    <property type="entry name" value="Tetratricopeptide repeat domain"/>
    <property type="match status" value="1"/>
</dbReference>
<evidence type="ECO:0000313" key="9">
    <source>
        <dbReference type="Proteomes" id="UP000355283"/>
    </source>
</evidence>
<comment type="similarity">
    <text evidence="2">Belongs to the UTP6 family.</text>
</comment>
<comment type="subcellular location">
    <subcellularLocation>
        <location evidence="1">Nucleus</location>
        <location evidence="1">Nucleolus</location>
    </subcellularLocation>
</comment>
<evidence type="ECO:0000256" key="5">
    <source>
        <dbReference type="ARBA" id="ARBA00023242"/>
    </source>
</evidence>
<dbReference type="PANTHER" id="PTHR23271">
    <property type="entry name" value="HEPATOCELLULAR CARCINOMA-ASSOCIATED ANTIGEN 66"/>
    <property type="match status" value="1"/>
</dbReference>
<dbReference type="AlphaFoldDB" id="A0A4D9DAS7"/>
<dbReference type="OrthoDB" id="28112at2759"/>
<feature type="compositionally biased region" description="Basic and acidic residues" evidence="6">
    <location>
        <begin position="207"/>
        <end position="216"/>
    </location>
</feature>
<dbReference type="GO" id="GO:0030515">
    <property type="term" value="F:snoRNA binding"/>
    <property type="evidence" value="ECO:0007669"/>
    <property type="project" value="InterPro"/>
</dbReference>
<gene>
    <name evidence="8" type="ORF">NSK_000320</name>
</gene>
<evidence type="ECO:0000256" key="2">
    <source>
        <dbReference type="ARBA" id="ARBA00010734"/>
    </source>
</evidence>
<dbReference type="EMBL" id="SDOX01000001">
    <property type="protein sequence ID" value="TFJ88752.1"/>
    <property type="molecule type" value="Genomic_DNA"/>
</dbReference>
<evidence type="ECO:0000256" key="4">
    <source>
        <dbReference type="ARBA" id="ARBA00022737"/>
    </source>
</evidence>
<organism evidence="8 9">
    <name type="scientific">Nannochloropsis salina CCMP1776</name>
    <dbReference type="NCBI Taxonomy" id="1027361"/>
    <lineage>
        <taxon>Eukaryota</taxon>
        <taxon>Sar</taxon>
        <taxon>Stramenopiles</taxon>
        <taxon>Ochrophyta</taxon>
        <taxon>Eustigmatophyceae</taxon>
        <taxon>Eustigmatales</taxon>
        <taxon>Monodopsidaceae</taxon>
        <taxon>Microchloropsis</taxon>
        <taxon>Microchloropsis salina</taxon>
    </lineage>
</organism>
<evidence type="ECO:0000259" key="7">
    <source>
        <dbReference type="Pfam" id="PF08640"/>
    </source>
</evidence>
<evidence type="ECO:0000313" key="8">
    <source>
        <dbReference type="EMBL" id="TFJ88752.1"/>
    </source>
</evidence>
<comment type="caution">
    <text evidence="8">The sequence shown here is derived from an EMBL/GenBank/DDBJ whole genome shotgun (WGS) entry which is preliminary data.</text>
</comment>
<feature type="compositionally biased region" description="Basic and acidic residues" evidence="6">
    <location>
        <begin position="233"/>
        <end position="247"/>
    </location>
</feature>
<name>A0A4D9DAS7_9STRA</name>
<proteinExistence type="inferred from homology"/>
<feature type="region of interest" description="Disordered" evidence="6">
    <location>
        <begin position="346"/>
        <end position="379"/>
    </location>
</feature>
<keyword evidence="9" id="KW-1185">Reference proteome</keyword>
<dbReference type="Pfam" id="PF08640">
    <property type="entry name" value="U3_assoc_6"/>
    <property type="match status" value="1"/>
</dbReference>